<sequence>MVKDRIISTNDPEMRHGRKSSARKFDGYKTHTAMETDNNFITEIEVTPGNVHDCEAAAPLVDQQPEERKPDTVLCDMAYGTGQNREDMEKRQVKIICPVPTDSGRNGCFPKSAFKIDLDAQTCQCPAGKIVTEKIYDKKTNRLKVFVFSQEQCQNCPLLNQCTKSKKGRRTITVNQYERHLQEARIFQQTEEFKI</sequence>
<name>A0A9X4GY62_9FIRM</name>
<evidence type="ECO:0000313" key="2">
    <source>
        <dbReference type="EMBL" id="MDF9407505.1"/>
    </source>
</evidence>
<accession>A0A9X4GY62</accession>
<evidence type="ECO:0000313" key="3">
    <source>
        <dbReference type="Proteomes" id="UP001154312"/>
    </source>
</evidence>
<dbReference type="PANTHER" id="PTHR33408:SF2">
    <property type="entry name" value="TRANSPOSASE DDE DOMAIN-CONTAINING PROTEIN"/>
    <property type="match status" value="1"/>
</dbReference>
<dbReference type="InterPro" id="IPR002559">
    <property type="entry name" value="Transposase_11"/>
</dbReference>
<evidence type="ECO:0000259" key="1">
    <source>
        <dbReference type="Pfam" id="PF01609"/>
    </source>
</evidence>
<dbReference type="GO" id="GO:0006313">
    <property type="term" value="P:DNA transposition"/>
    <property type="evidence" value="ECO:0007669"/>
    <property type="project" value="InterPro"/>
</dbReference>
<dbReference type="Pfam" id="PF01609">
    <property type="entry name" value="DDE_Tnp_1"/>
    <property type="match status" value="1"/>
</dbReference>
<proteinExistence type="predicted"/>
<comment type="caution">
    <text evidence="2">The sequence shown here is derived from an EMBL/GenBank/DDBJ whole genome shotgun (WGS) entry which is preliminary data.</text>
</comment>
<gene>
    <name evidence="2" type="ORF">L7E55_03880</name>
</gene>
<dbReference type="RefSeq" id="WP_277442740.1">
    <property type="nucleotide sequence ID" value="NZ_JAKOAV010000005.1"/>
</dbReference>
<dbReference type="GO" id="GO:0004803">
    <property type="term" value="F:transposase activity"/>
    <property type="evidence" value="ECO:0007669"/>
    <property type="project" value="InterPro"/>
</dbReference>
<dbReference type="Proteomes" id="UP001154312">
    <property type="component" value="Unassembled WGS sequence"/>
</dbReference>
<feature type="domain" description="Transposase IS4-like" evidence="1">
    <location>
        <begin position="14"/>
        <end position="142"/>
    </location>
</feature>
<keyword evidence="3" id="KW-1185">Reference proteome</keyword>
<organism evidence="2 3">
    <name type="scientific">Pelotomaculum isophthalicicum JI</name>
    <dbReference type="NCBI Taxonomy" id="947010"/>
    <lineage>
        <taxon>Bacteria</taxon>
        <taxon>Bacillati</taxon>
        <taxon>Bacillota</taxon>
        <taxon>Clostridia</taxon>
        <taxon>Eubacteriales</taxon>
        <taxon>Desulfotomaculaceae</taxon>
        <taxon>Pelotomaculum</taxon>
    </lineage>
</organism>
<protein>
    <submittedName>
        <fullName evidence="2">Transposase</fullName>
    </submittedName>
</protein>
<dbReference type="AlphaFoldDB" id="A0A9X4GY62"/>
<reference evidence="2" key="1">
    <citation type="submission" date="2022-02" db="EMBL/GenBank/DDBJ databases">
        <authorList>
            <person name="Leng L."/>
        </authorList>
    </citation>
    <scope>NUCLEOTIDE SEQUENCE</scope>
    <source>
        <strain evidence="2">JI</strain>
    </source>
</reference>
<dbReference type="GO" id="GO:0003677">
    <property type="term" value="F:DNA binding"/>
    <property type="evidence" value="ECO:0007669"/>
    <property type="project" value="InterPro"/>
</dbReference>
<dbReference type="PANTHER" id="PTHR33408">
    <property type="entry name" value="TRANSPOSASE"/>
    <property type="match status" value="1"/>
</dbReference>
<dbReference type="EMBL" id="JAKOAV010000005">
    <property type="protein sequence ID" value="MDF9407505.1"/>
    <property type="molecule type" value="Genomic_DNA"/>
</dbReference>